<sequence>MPRTTLISAGKSKSKRLSKHASEVVLRVARIIAFAEDTFGDQDRAMNWLNNPNHVFEGQAPITLADTESGTEWVEQVLGRMMYGIDA</sequence>
<evidence type="ECO:0000259" key="1">
    <source>
        <dbReference type="Pfam" id="PF09722"/>
    </source>
</evidence>
<accession>A0ABV2AVK6</accession>
<proteinExistence type="predicted"/>
<feature type="domain" description="Antitoxin Xre/MbcA/ParS-like toxin-binding" evidence="1">
    <location>
        <begin position="35"/>
        <end position="84"/>
    </location>
</feature>
<dbReference type="NCBIfam" id="TIGR02293">
    <property type="entry name" value="TAS_TIGR02293"/>
    <property type="match status" value="1"/>
</dbReference>
<dbReference type="InterPro" id="IPR024467">
    <property type="entry name" value="Xre/MbcA/ParS-like_toxin-bd"/>
</dbReference>
<evidence type="ECO:0000313" key="2">
    <source>
        <dbReference type="EMBL" id="MES1927595.1"/>
    </source>
</evidence>
<dbReference type="Proteomes" id="UP001460888">
    <property type="component" value="Unassembled WGS sequence"/>
</dbReference>
<name>A0ABV2AVK6_9GAMM</name>
<dbReference type="InterPro" id="IPR011979">
    <property type="entry name" value="Antitox_Xre"/>
</dbReference>
<keyword evidence="3" id="KW-1185">Reference proteome</keyword>
<dbReference type="EMBL" id="APND01000001">
    <property type="protein sequence ID" value="MES1927595.1"/>
    <property type="molecule type" value="Genomic_DNA"/>
</dbReference>
<evidence type="ECO:0000313" key="3">
    <source>
        <dbReference type="Proteomes" id="UP001460888"/>
    </source>
</evidence>
<reference evidence="2 3" key="1">
    <citation type="submission" date="2013-03" db="EMBL/GenBank/DDBJ databases">
        <title>Salinisphaera dokdonensis CL-ES53 Genome Sequencing.</title>
        <authorList>
            <person name="Li C."/>
            <person name="Lai Q."/>
            <person name="Shao Z."/>
        </authorList>
    </citation>
    <scope>NUCLEOTIDE SEQUENCE [LARGE SCALE GENOMIC DNA]</scope>
    <source>
        <strain evidence="2 3">CL-ES53</strain>
    </source>
</reference>
<organism evidence="2 3">
    <name type="scientific">Salinisphaera dokdonensis CL-ES53</name>
    <dbReference type="NCBI Taxonomy" id="1304272"/>
    <lineage>
        <taxon>Bacteria</taxon>
        <taxon>Pseudomonadati</taxon>
        <taxon>Pseudomonadota</taxon>
        <taxon>Gammaproteobacteria</taxon>
        <taxon>Salinisphaerales</taxon>
        <taxon>Salinisphaeraceae</taxon>
        <taxon>Salinisphaera</taxon>
    </lineage>
</organism>
<dbReference type="Pfam" id="PF09722">
    <property type="entry name" value="Xre_MbcA_ParS_C"/>
    <property type="match status" value="1"/>
</dbReference>
<gene>
    <name evidence="2" type="ORF">SADO_00025</name>
</gene>
<comment type="caution">
    <text evidence="2">The sequence shown here is derived from an EMBL/GenBank/DDBJ whole genome shotgun (WGS) entry which is preliminary data.</text>
</comment>
<protein>
    <recommendedName>
        <fullName evidence="1">Antitoxin Xre/MbcA/ParS-like toxin-binding domain-containing protein</fullName>
    </recommendedName>
</protein>